<feature type="modified residue" description="4-aspartylphosphate" evidence="1">
    <location>
        <position position="60"/>
    </location>
</feature>
<dbReference type="SUPFAM" id="SSF52172">
    <property type="entry name" value="CheY-like"/>
    <property type="match status" value="1"/>
</dbReference>
<dbReference type="OrthoDB" id="9800897at2"/>
<dbReference type="InterPro" id="IPR052048">
    <property type="entry name" value="ST_Response_Regulator"/>
</dbReference>
<gene>
    <name evidence="3" type="ORF">ELS82_05250</name>
</gene>
<name>A0A4Y8WIF1_9VIBR</name>
<evidence type="ECO:0000313" key="3">
    <source>
        <dbReference type="EMBL" id="TFH92599.1"/>
    </source>
</evidence>
<dbReference type="InterPro" id="IPR011006">
    <property type="entry name" value="CheY-like_superfamily"/>
</dbReference>
<dbReference type="Gene3D" id="3.40.50.2300">
    <property type="match status" value="1"/>
</dbReference>
<sequence>MSNYEPSKFTILVVEDHKFSRKALLNMLVQAGYENVLSAKNGEQAIEKLDNNQIDLIVTDINMPLVNGLELIKYVREGRTNTPCVTSIIAVTTLSDTNTIASCMSLEVDAFLVKPITVQNAQDQIKSAVTEPKKLYQQHLYRNVSTTVSLSNESAKETPDKPRIREVSSHIVHIEKLSELQEGMTILDDIFVTTGGCLLKAGTTLNSKLLRRLNELSKIIEVHPFYSRIDEAQLVS</sequence>
<proteinExistence type="predicted"/>
<evidence type="ECO:0000259" key="2">
    <source>
        <dbReference type="PROSITE" id="PS50110"/>
    </source>
</evidence>
<reference evidence="3 4" key="1">
    <citation type="submission" date="2019-01" db="EMBL/GenBank/DDBJ databases">
        <title>Vibrio BEI176 sp. nov, a marine bacterium isolated from China: eastern marignal seas.</title>
        <authorList>
            <person name="Li B."/>
        </authorList>
    </citation>
    <scope>NUCLEOTIDE SEQUENCE [LARGE SCALE GENOMIC DNA]</scope>
    <source>
        <strain evidence="3 4">BEI176</strain>
    </source>
</reference>
<dbReference type="PANTHER" id="PTHR43228:SF1">
    <property type="entry name" value="TWO-COMPONENT RESPONSE REGULATOR ARR22"/>
    <property type="match status" value="1"/>
</dbReference>
<dbReference type="CDD" id="cd00156">
    <property type="entry name" value="REC"/>
    <property type="match status" value="1"/>
</dbReference>
<dbReference type="Proteomes" id="UP000297753">
    <property type="component" value="Unassembled WGS sequence"/>
</dbReference>
<keyword evidence="4" id="KW-1185">Reference proteome</keyword>
<dbReference type="PROSITE" id="PS50110">
    <property type="entry name" value="RESPONSE_REGULATORY"/>
    <property type="match status" value="1"/>
</dbReference>
<evidence type="ECO:0000313" key="4">
    <source>
        <dbReference type="Proteomes" id="UP000297753"/>
    </source>
</evidence>
<dbReference type="RefSeq" id="WP_134834527.1">
    <property type="nucleotide sequence ID" value="NZ_SATR01000005.1"/>
</dbReference>
<accession>A0A4Y8WIF1</accession>
<dbReference type="EMBL" id="SATR01000005">
    <property type="protein sequence ID" value="TFH92599.1"/>
    <property type="molecule type" value="Genomic_DNA"/>
</dbReference>
<keyword evidence="1" id="KW-0597">Phosphoprotein</keyword>
<organism evidence="3 4">
    <name type="scientific">Vibrio ouci</name>
    <dbReference type="NCBI Taxonomy" id="2499078"/>
    <lineage>
        <taxon>Bacteria</taxon>
        <taxon>Pseudomonadati</taxon>
        <taxon>Pseudomonadota</taxon>
        <taxon>Gammaproteobacteria</taxon>
        <taxon>Vibrionales</taxon>
        <taxon>Vibrionaceae</taxon>
        <taxon>Vibrio</taxon>
    </lineage>
</organism>
<feature type="domain" description="Response regulatory" evidence="2">
    <location>
        <begin position="10"/>
        <end position="129"/>
    </location>
</feature>
<dbReference type="PANTHER" id="PTHR43228">
    <property type="entry name" value="TWO-COMPONENT RESPONSE REGULATOR"/>
    <property type="match status" value="1"/>
</dbReference>
<evidence type="ECO:0000256" key="1">
    <source>
        <dbReference type="PROSITE-ProRule" id="PRU00169"/>
    </source>
</evidence>
<dbReference type="AlphaFoldDB" id="A0A4Y8WIF1"/>
<comment type="caution">
    <text evidence="3">The sequence shown here is derived from an EMBL/GenBank/DDBJ whole genome shotgun (WGS) entry which is preliminary data.</text>
</comment>
<dbReference type="InterPro" id="IPR001789">
    <property type="entry name" value="Sig_transdc_resp-reg_receiver"/>
</dbReference>
<dbReference type="Pfam" id="PF00072">
    <property type="entry name" value="Response_reg"/>
    <property type="match status" value="1"/>
</dbReference>
<dbReference type="SMART" id="SM00448">
    <property type="entry name" value="REC"/>
    <property type="match status" value="1"/>
</dbReference>
<dbReference type="GO" id="GO:0000160">
    <property type="term" value="P:phosphorelay signal transduction system"/>
    <property type="evidence" value="ECO:0007669"/>
    <property type="project" value="InterPro"/>
</dbReference>
<protein>
    <submittedName>
        <fullName evidence="3">Response regulator</fullName>
    </submittedName>
</protein>